<gene>
    <name evidence="2" type="ORF">IV203_034279</name>
</gene>
<name>A0A9K3Q7S0_9STRA</name>
<protein>
    <submittedName>
        <fullName evidence="2">Uncharacterized protein</fullName>
    </submittedName>
</protein>
<evidence type="ECO:0000313" key="2">
    <source>
        <dbReference type="EMBL" id="KAG7373555.1"/>
    </source>
</evidence>
<accession>A0A9K3Q7S0</accession>
<comment type="caution">
    <text evidence="2">The sequence shown here is derived from an EMBL/GenBank/DDBJ whole genome shotgun (WGS) entry which is preliminary data.</text>
</comment>
<dbReference type="AlphaFoldDB" id="A0A9K3Q7S0"/>
<evidence type="ECO:0000313" key="3">
    <source>
        <dbReference type="Proteomes" id="UP000693970"/>
    </source>
</evidence>
<dbReference type="EMBL" id="JAGRRH010000002">
    <property type="protein sequence ID" value="KAG7373555.1"/>
    <property type="molecule type" value="Genomic_DNA"/>
</dbReference>
<feature type="region of interest" description="Disordered" evidence="1">
    <location>
        <begin position="89"/>
        <end position="111"/>
    </location>
</feature>
<evidence type="ECO:0000256" key="1">
    <source>
        <dbReference type="SAM" id="MobiDB-lite"/>
    </source>
</evidence>
<keyword evidence="3" id="KW-1185">Reference proteome</keyword>
<dbReference type="PANTHER" id="PTHR40866:SF1">
    <property type="entry name" value="BED-TYPE DOMAIN-CONTAINING PROTEIN"/>
    <property type="match status" value="1"/>
</dbReference>
<sequence length="149" mass="17307">MMPNHIQKFTIDRLMSILTDLQSVTKALQAENRTVLEIRYLFDEVIKRYLETKNRLGENASIVNDKFFESAVQKILKGFERELTPDESMNVTGLRHGTSTMEEETRTGRGRDADVGLEKALKRRRLYIRNDFSICIHGVTFYCAHIDHV</sequence>
<dbReference type="OrthoDB" id="48877at2759"/>
<reference evidence="2" key="1">
    <citation type="journal article" date="2021" name="Sci. Rep.">
        <title>Diploid genomic architecture of Nitzschia inconspicua, an elite biomass production diatom.</title>
        <authorList>
            <person name="Oliver A."/>
            <person name="Podell S."/>
            <person name="Pinowska A."/>
            <person name="Traller J.C."/>
            <person name="Smith S.R."/>
            <person name="McClure R."/>
            <person name="Beliaev A."/>
            <person name="Bohutskyi P."/>
            <person name="Hill E.A."/>
            <person name="Rabines A."/>
            <person name="Zheng H."/>
            <person name="Allen L.Z."/>
            <person name="Kuo A."/>
            <person name="Grigoriev I.V."/>
            <person name="Allen A.E."/>
            <person name="Hazlebeck D."/>
            <person name="Allen E.E."/>
        </authorList>
    </citation>
    <scope>NUCLEOTIDE SEQUENCE</scope>
    <source>
        <strain evidence="2">Hildebrandi</strain>
    </source>
</reference>
<dbReference type="Proteomes" id="UP000693970">
    <property type="component" value="Unassembled WGS sequence"/>
</dbReference>
<proteinExistence type="predicted"/>
<reference evidence="2" key="2">
    <citation type="submission" date="2021-04" db="EMBL/GenBank/DDBJ databases">
        <authorList>
            <person name="Podell S."/>
        </authorList>
    </citation>
    <scope>NUCLEOTIDE SEQUENCE</scope>
    <source>
        <strain evidence="2">Hildebrandi</strain>
    </source>
</reference>
<dbReference type="PANTHER" id="PTHR40866">
    <property type="entry name" value="BED-TYPE DOMAIN-CONTAINING PROTEIN"/>
    <property type="match status" value="1"/>
</dbReference>
<organism evidence="2 3">
    <name type="scientific">Nitzschia inconspicua</name>
    <dbReference type="NCBI Taxonomy" id="303405"/>
    <lineage>
        <taxon>Eukaryota</taxon>
        <taxon>Sar</taxon>
        <taxon>Stramenopiles</taxon>
        <taxon>Ochrophyta</taxon>
        <taxon>Bacillariophyta</taxon>
        <taxon>Bacillariophyceae</taxon>
        <taxon>Bacillariophycidae</taxon>
        <taxon>Bacillariales</taxon>
        <taxon>Bacillariaceae</taxon>
        <taxon>Nitzschia</taxon>
    </lineage>
</organism>